<accession>A0A8S2SHL3</accession>
<comment type="caution">
    <text evidence="1">The sequence shown here is derived from an EMBL/GenBank/DDBJ whole genome shotgun (WGS) entry which is preliminary data.</text>
</comment>
<evidence type="ECO:0000313" key="2">
    <source>
        <dbReference type="EMBL" id="CAF5177245.1"/>
    </source>
</evidence>
<sequence length="97" mass="10700">MSVIGSAEPDVVKVKVYKPRDNVINKGYEPGASKKFCIDPRLGSYRTIQCLITQAFDLKTDFTIYAVHRCSATGLEKLKAIWSDSELVAAMTNLASD</sequence>
<gene>
    <name evidence="2" type="ORF">BYL167_LOCUS78398</name>
    <name evidence="1" type="ORF">GIL414_LOCUS22769</name>
</gene>
<organism evidence="1 3">
    <name type="scientific">Rotaria magnacalcarata</name>
    <dbReference type="NCBI Taxonomy" id="392030"/>
    <lineage>
        <taxon>Eukaryota</taxon>
        <taxon>Metazoa</taxon>
        <taxon>Spiralia</taxon>
        <taxon>Gnathifera</taxon>
        <taxon>Rotifera</taxon>
        <taxon>Eurotatoria</taxon>
        <taxon>Bdelloidea</taxon>
        <taxon>Philodinida</taxon>
        <taxon>Philodinidae</taxon>
        <taxon>Rotaria</taxon>
    </lineage>
</organism>
<protein>
    <submittedName>
        <fullName evidence="1">Uncharacterized protein</fullName>
    </submittedName>
</protein>
<evidence type="ECO:0000313" key="3">
    <source>
        <dbReference type="Proteomes" id="UP000681720"/>
    </source>
</evidence>
<dbReference type="AlphaFoldDB" id="A0A8S2SHL3"/>
<dbReference type="EMBL" id="CAJOBJ010023467">
    <property type="protein sequence ID" value="CAF4229399.1"/>
    <property type="molecule type" value="Genomic_DNA"/>
</dbReference>
<proteinExistence type="predicted"/>
<reference evidence="1" key="1">
    <citation type="submission" date="2021-02" db="EMBL/GenBank/DDBJ databases">
        <authorList>
            <person name="Nowell W R."/>
        </authorList>
    </citation>
    <scope>NUCLEOTIDE SEQUENCE</scope>
</reference>
<evidence type="ECO:0000313" key="1">
    <source>
        <dbReference type="EMBL" id="CAF4229399.1"/>
    </source>
</evidence>
<dbReference type="EMBL" id="CAJOBH010287694">
    <property type="protein sequence ID" value="CAF5177245.1"/>
    <property type="molecule type" value="Genomic_DNA"/>
</dbReference>
<name>A0A8S2SHL3_9BILA</name>
<feature type="non-terminal residue" evidence="1">
    <location>
        <position position="1"/>
    </location>
</feature>
<dbReference type="Proteomes" id="UP000681720">
    <property type="component" value="Unassembled WGS sequence"/>
</dbReference>
<dbReference type="Proteomes" id="UP000681967">
    <property type="component" value="Unassembled WGS sequence"/>
</dbReference>